<dbReference type="Proteomes" id="UP000056255">
    <property type="component" value="Chromosome"/>
</dbReference>
<accession>A0A088E2P9</accession>
<dbReference type="InterPro" id="IPR023393">
    <property type="entry name" value="START-like_dom_sf"/>
</dbReference>
<dbReference type="EMBL" id="CP008822">
    <property type="protein sequence ID" value="AIM26724.1"/>
    <property type="molecule type" value="Genomic_DNA"/>
</dbReference>
<reference evidence="1 7" key="1">
    <citation type="journal article" date="2014" name="J. Bacteriol.">
        <title>Role of an Archaeal PitA Transporter in the Copper and Arsenic Resistance of Metallosphaera sedula, an Extreme Thermoacidophile.</title>
        <authorList>
            <person name="McCarthy S."/>
            <person name="Ai C."/>
            <person name="Wheaton G."/>
            <person name="Tevatia R."/>
            <person name="Eckrich V."/>
            <person name="Kelly R."/>
            <person name="Blum P."/>
        </authorList>
    </citation>
    <scope>NUCLEOTIDE SEQUENCE [LARGE SCALE GENOMIC DNA]</scope>
    <source>
        <strain evidence="1 7">CuR1</strain>
    </source>
</reference>
<dbReference type="EMBL" id="CP012172">
    <property type="protein sequence ID" value="AKV73680.1"/>
    <property type="molecule type" value="Genomic_DNA"/>
</dbReference>
<dbReference type="InterPro" id="IPR021578">
    <property type="entry name" value="STK_08120-like"/>
</dbReference>
<protein>
    <recommendedName>
        <fullName evidence="13">DUF3211 domain-containing protein</fullName>
    </recommendedName>
</protein>
<evidence type="ECO:0000313" key="7">
    <source>
        <dbReference type="Proteomes" id="UP000029084"/>
    </source>
</evidence>
<dbReference type="EMBL" id="CP012174">
    <property type="protein sequence ID" value="AKV78171.1"/>
    <property type="molecule type" value="Genomic_DNA"/>
</dbReference>
<dbReference type="Gene3D" id="3.30.530.20">
    <property type="match status" value="1"/>
</dbReference>
<dbReference type="EMBL" id="CP012175">
    <property type="protein sequence ID" value="AKV80416.1"/>
    <property type="molecule type" value="Genomic_DNA"/>
</dbReference>
<evidence type="ECO:0000313" key="12">
    <source>
        <dbReference type="Proteomes" id="UP000068832"/>
    </source>
</evidence>
<evidence type="ECO:0000313" key="5">
    <source>
        <dbReference type="EMBL" id="AKV80416.1"/>
    </source>
</evidence>
<dbReference type="Pfam" id="PF11485">
    <property type="entry name" value="STK_08120-like"/>
    <property type="match status" value="1"/>
</dbReference>
<dbReference type="PATRIC" id="fig|43687.5.peg.576"/>
<evidence type="ECO:0000313" key="2">
    <source>
        <dbReference type="EMBL" id="AKV73680.1"/>
    </source>
</evidence>
<organism evidence="1 7">
    <name type="scientific">Metallosphaera sedula</name>
    <dbReference type="NCBI Taxonomy" id="43687"/>
    <lineage>
        <taxon>Archaea</taxon>
        <taxon>Thermoproteota</taxon>
        <taxon>Thermoprotei</taxon>
        <taxon>Sulfolobales</taxon>
        <taxon>Sulfolobaceae</taxon>
        <taxon>Metallosphaera</taxon>
    </lineage>
</organism>
<evidence type="ECO:0000313" key="3">
    <source>
        <dbReference type="EMBL" id="AKV75920.1"/>
    </source>
</evidence>
<dbReference type="Proteomes" id="UP000029084">
    <property type="component" value="Chromosome"/>
</dbReference>
<evidence type="ECO:0000313" key="4">
    <source>
        <dbReference type="EMBL" id="AKV78171.1"/>
    </source>
</evidence>
<dbReference type="Proteomes" id="UP000061362">
    <property type="component" value="Chromosome"/>
</dbReference>
<evidence type="ECO:0000313" key="6">
    <source>
        <dbReference type="EMBL" id="AKV82664.1"/>
    </source>
</evidence>
<dbReference type="AlphaFoldDB" id="A0A088E2P9"/>
<evidence type="ECO:0008006" key="13">
    <source>
        <dbReference type="Google" id="ProtNLM"/>
    </source>
</evidence>
<dbReference type="Proteomes" id="UP000062398">
    <property type="component" value="Chromosome"/>
</dbReference>
<evidence type="ECO:0000313" key="11">
    <source>
        <dbReference type="Proteomes" id="UP000062475"/>
    </source>
</evidence>
<dbReference type="OrthoDB" id="34680at2157"/>
<proteinExistence type="predicted"/>
<dbReference type="EMBL" id="CP012173">
    <property type="protein sequence ID" value="AKV75920.1"/>
    <property type="molecule type" value="Genomic_DNA"/>
</dbReference>
<dbReference type="RefSeq" id="WP_012020525.1">
    <property type="nucleotide sequence ID" value="NZ_CP008822.1"/>
</dbReference>
<reference evidence="9 10" key="2">
    <citation type="journal article" date="2015" name="Genome Announc.">
        <title>Complete Genome Sequences of Evolved Arsenate-Resistant Metallosphaera sedula Strains.</title>
        <authorList>
            <person name="Ai C."/>
            <person name="McCarthy S."/>
            <person name="Schackwitz W."/>
            <person name="Martin J."/>
            <person name="Lipzen A."/>
            <person name="Blum P."/>
        </authorList>
    </citation>
    <scope>NUCLEOTIDE SEQUENCE [LARGE SCALE GENOMIC DNA]</scope>
    <source>
        <strain evidence="4 10">ARS120-1</strain>
        <strain evidence="5 9">ARS120-2</strain>
        <strain evidence="2 12">ARS50-1</strain>
        <strain evidence="3 11">ARS50-2</strain>
    </source>
</reference>
<gene>
    <name evidence="1" type="ORF">HA72_0562</name>
    <name evidence="2" type="ORF">MsedA_0574</name>
    <name evidence="3" type="ORF">MsedB_0574</name>
    <name evidence="4" type="ORF">MsedC_0573</name>
    <name evidence="5" type="ORF">MsedD_0574</name>
    <name evidence="6" type="ORF">MsedE_0574</name>
</gene>
<sequence>MERSITITTTYDKRSLISILSDPTFVLPRLFPPIKSVSRGENSFDGEGRFMTTKFHMHGTVIVRDDIVYGFYLSAGGSQGNGRLIFTFNNNEINLKLEYQGKMEKLSGLFFIDRWFSDFASKLNEEIKAEVIKRRL</sequence>
<dbReference type="Proteomes" id="UP000062475">
    <property type="component" value="Chromosome"/>
</dbReference>
<name>A0A088E2P9_9CREN</name>
<dbReference type="GeneID" id="91755012"/>
<evidence type="ECO:0000313" key="1">
    <source>
        <dbReference type="EMBL" id="AIM26724.1"/>
    </source>
</evidence>
<dbReference type="EMBL" id="CP012176">
    <property type="protein sequence ID" value="AKV82664.1"/>
    <property type="molecule type" value="Genomic_DNA"/>
</dbReference>
<evidence type="ECO:0000313" key="10">
    <source>
        <dbReference type="Proteomes" id="UP000062398"/>
    </source>
</evidence>
<dbReference type="Proteomes" id="UP000068832">
    <property type="component" value="Chromosome"/>
</dbReference>
<evidence type="ECO:0000313" key="8">
    <source>
        <dbReference type="Proteomes" id="UP000056255"/>
    </source>
</evidence>
<reference evidence="6 8" key="3">
    <citation type="submission" date="2015-07" db="EMBL/GenBank/DDBJ databases">
        <title>Physiological, transcriptional responses and genome re-sequencing of acid resistant extremely thermoacidophilic Metallosphaera sedula SARC-M1.</title>
        <authorList>
            <person name="Ai C."/>
            <person name="McCarthy S."/>
            <person name="Eckrich V."/>
            <person name="Rudrappa D."/>
            <person name="Qiu G."/>
            <person name="Blum P."/>
        </authorList>
    </citation>
    <scope>NUCLEOTIDE SEQUENCE [LARGE SCALE GENOMIC DNA]</scope>
    <source>
        <strain evidence="6 8">SARC-M1</strain>
    </source>
</reference>
<evidence type="ECO:0000313" key="9">
    <source>
        <dbReference type="Proteomes" id="UP000061362"/>
    </source>
</evidence>